<dbReference type="Gene3D" id="3.40.47.10">
    <property type="match status" value="1"/>
</dbReference>
<keyword evidence="3" id="KW-1185">Reference proteome</keyword>
<organism evidence="2 3">
    <name type="scientific">Leucobacter exalbidus</name>
    <dbReference type="NCBI Taxonomy" id="662960"/>
    <lineage>
        <taxon>Bacteria</taxon>
        <taxon>Bacillati</taxon>
        <taxon>Actinomycetota</taxon>
        <taxon>Actinomycetes</taxon>
        <taxon>Micrococcales</taxon>
        <taxon>Microbacteriaceae</taxon>
        <taxon>Leucobacter</taxon>
    </lineage>
</organism>
<dbReference type="PANTHER" id="PTHR42870">
    <property type="entry name" value="ACETYL-COA C-ACETYLTRANSFERASE"/>
    <property type="match status" value="1"/>
</dbReference>
<evidence type="ECO:0000313" key="3">
    <source>
        <dbReference type="Proteomes" id="UP000675163"/>
    </source>
</evidence>
<accession>A0A940PXP9</accession>
<dbReference type="PANTHER" id="PTHR42870:SF1">
    <property type="entry name" value="NON-SPECIFIC LIPID-TRANSFER PROTEIN-LIKE 2"/>
    <property type="match status" value="1"/>
</dbReference>
<feature type="domain" description="Thiolase C-terminal" evidence="1">
    <location>
        <begin position="205"/>
        <end position="326"/>
    </location>
</feature>
<evidence type="ECO:0000259" key="1">
    <source>
        <dbReference type="Pfam" id="PF22691"/>
    </source>
</evidence>
<evidence type="ECO:0000313" key="2">
    <source>
        <dbReference type="EMBL" id="MBP1327279.1"/>
    </source>
</evidence>
<dbReference type="Pfam" id="PF22691">
    <property type="entry name" value="Thiolase_C_1"/>
    <property type="match status" value="1"/>
</dbReference>
<dbReference type="SUPFAM" id="SSF53901">
    <property type="entry name" value="Thiolase-like"/>
    <property type="match status" value="2"/>
</dbReference>
<dbReference type="Proteomes" id="UP000675163">
    <property type="component" value="Unassembled WGS sequence"/>
</dbReference>
<proteinExistence type="predicted"/>
<dbReference type="InterPro" id="IPR016039">
    <property type="entry name" value="Thiolase-like"/>
</dbReference>
<comment type="caution">
    <text evidence="2">The sequence shown here is derived from an EMBL/GenBank/DDBJ whole genome shotgun (WGS) entry which is preliminary data.</text>
</comment>
<dbReference type="GO" id="GO:0016746">
    <property type="term" value="F:acyltransferase activity"/>
    <property type="evidence" value="ECO:0007669"/>
    <property type="project" value="InterPro"/>
</dbReference>
<dbReference type="AlphaFoldDB" id="A0A940PXP9"/>
<dbReference type="CDD" id="cd00829">
    <property type="entry name" value="SCP-x_thiolase"/>
    <property type="match status" value="1"/>
</dbReference>
<gene>
    <name evidence="2" type="ORF">JOF28_002511</name>
</gene>
<dbReference type="EMBL" id="JAFIDA010000001">
    <property type="protein sequence ID" value="MBP1327279.1"/>
    <property type="molecule type" value="Genomic_DNA"/>
</dbReference>
<name>A0A940PXP9_9MICO</name>
<dbReference type="RefSeq" id="WP_209706057.1">
    <property type="nucleotide sequence ID" value="NZ_JAFIDA010000001.1"/>
</dbReference>
<reference evidence="2" key="1">
    <citation type="submission" date="2021-02" db="EMBL/GenBank/DDBJ databases">
        <title>Sequencing the genomes of 1000 actinobacteria strains.</title>
        <authorList>
            <person name="Klenk H.-P."/>
        </authorList>
    </citation>
    <scope>NUCLEOTIDE SEQUENCE</scope>
    <source>
        <strain evidence="2">DSM 22850</strain>
    </source>
</reference>
<dbReference type="InterPro" id="IPR055140">
    <property type="entry name" value="Thiolase_C_2"/>
</dbReference>
<protein>
    <submittedName>
        <fullName evidence="2">Acetyl-CoA acetyltransferase</fullName>
    </submittedName>
</protein>
<sequence>MIDGIDVVTPNHLAERLGARSRLAWSSSTLNMVTYSLIDAVAAISSGLARTVIVYRALHVPQGSYVNFDSSLASGDDQHRAPYGFSSPPAWAGTVMQRYFELYGYKREDFAPYIVANRANAQKNPHAYWRDTALTSEKYLGAKMIADPMSILDCDIPVNGAVALVLTSTEIARTAGGTPALISAVASTSMSGPGGVPMNLEHMRAGAQHLGERLFAGAGVTIKDIDTAQLYDGFSILVPLWAEGVGLAATGGGLAFLRDGEAQLGGATPVNTGGGALGEGRLHGMTQILEAVIQVTDQGGMRQVPGALHSLATVSNGVAGSAAFIISRDA</sequence>